<dbReference type="Proteomes" id="UP001596098">
    <property type="component" value="Unassembled WGS sequence"/>
</dbReference>
<feature type="transmembrane region" description="Helical" evidence="1">
    <location>
        <begin position="97"/>
        <end position="120"/>
    </location>
</feature>
<dbReference type="EMBL" id="JBHSQI010000005">
    <property type="protein sequence ID" value="MFC6154219.1"/>
    <property type="molecule type" value="Genomic_DNA"/>
</dbReference>
<feature type="transmembrane region" description="Helical" evidence="1">
    <location>
        <begin position="60"/>
        <end position="85"/>
    </location>
</feature>
<evidence type="ECO:0000313" key="4">
    <source>
        <dbReference type="Proteomes" id="UP001596098"/>
    </source>
</evidence>
<dbReference type="Pfam" id="PF02698">
    <property type="entry name" value="DUF218"/>
    <property type="match status" value="1"/>
</dbReference>
<keyword evidence="4" id="KW-1185">Reference proteome</keyword>
<sequence length="344" mass="37014">MWHIWVVFAVGVGLMAFGVFRFARDRRRLSNTALVLVGATIALPMLMLNTANPDGSARTWHVLLIFAVVGLYFIGYPLLTLFLLVNGVTMLRKERRSLGNALSLLVGVALAVLPVVLWALGSIDTSSKFDVVFTALVLVIFGVGSYLGFCFVVFLASAIAYRRVPRRTDAGHVIVLGSGLIGSRVPPLLASRLRTGQKVADAQTPPAVIIPSGGQGADEDTSEGAAMAAWLQENGTPAERILVEDRARTTRENLEFSRALLPSPSTPTIVVTTSYHVFRAALLTKRLRMPAVVVGAPTASYYVPSAFLREWVAVMRENALMHVVLVALGTLMVAAGAVVSLMPF</sequence>
<dbReference type="Gene3D" id="3.40.50.620">
    <property type="entry name" value="HUPs"/>
    <property type="match status" value="1"/>
</dbReference>
<dbReference type="CDD" id="cd06259">
    <property type="entry name" value="YdcF-like"/>
    <property type="match status" value="1"/>
</dbReference>
<feature type="domain" description="DUF218" evidence="2">
    <location>
        <begin position="173"/>
        <end position="313"/>
    </location>
</feature>
<name>A0ABW1QXD6_9ACTN</name>
<keyword evidence="1" id="KW-0472">Membrane</keyword>
<dbReference type="InterPro" id="IPR051599">
    <property type="entry name" value="Cell_Envelope_Assoc"/>
</dbReference>
<evidence type="ECO:0000256" key="1">
    <source>
        <dbReference type="SAM" id="Phobius"/>
    </source>
</evidence>
<proteinExistence type="predicted"/>
<feature type="transmembrane region" description="Helical" evidence="1">
    <location>
        <begin position="30"/>
        <end position="48"/>
    </location>
</feature>
<dbReference type="PANTHER" id="PTHR30336">
    <property type="entry name" value="INNER MEMBRANE PROTEIN, PROBABLE PERMEASE"/>
    <property type="match status" value="1"/>
</dbReference>
<feature type="transmembrane region" description="Helical" evidence="1">
    <location>
        <begin position="6"/>
        <end position="23"/>
    </location>
</feature>
<dbReference type="PANTHER" id="PTHR30336:SF4">
    <property type="entry name" value="ENVELOPE BIOGENESIS FACTOR ELYC"/>
    <property type="match status" value="1"/>
</dbReference>
<dbReference type="InterPro" id="IPR014729">
    <property type="entry name" value="Rossmann-like_a/b/a_fold"/>
</dbReference>
<accession>A0ABW1QXD6</accession>
<keyword evidence="1" id="KW-0812">Transmembrane</keyword>
<evidence type="ECO:0000259" key="2">
    <source>
        <dbReference type="Pfam" id="PF02698"/>
    </source>
</evidence>
<keyword evidence="1" id="KW-1133">Transmembrane helix</keyword>
<feature type="transmembrane region" description="Helical" evidence="1">
    <location>
        <begin position="132"/>
        <end position="161"/>
    </location>
</feature>
<dbReference type="InterPro" id="IPR003848">
    <property type="entry name" value="DUF218"/>
</dbReference>
<reference evidence="4" key="1">
    <citation type="journal article" date="2019" name="Int. J. Syst. Evol. Microbiol.">
        <title>The Global Catalogue of Microorganisms (GCM) 10K type strain sequencing project: providing services to taxonomists for standard genome sequencing and annotation.</title>
        <authorList>
            <consortium name="The Broad Institute Genomics Platform"/>
            <consortium name="The Broad Institute Genome Sequencing Center for Infectious Disease"/>
            <person name="Wu L."/>
            <person name="Ma J."/>
        </authorList>
    </citation>
    <scope>NUCLEOTIDE SEQUENCE [LARGE SCALE GENOMIC DNA]</scope>
    <source>
        <strain evidence="4">DFY28</strain>
    </source>
</reference>
<feature type="transmembrane region" description="Helical" evidence="1">
    <location>
        <begin position="319"/>
        <end position="342"/>
    </location>
</feature>
<comment type="caution">
    <text evidence="3">The sequence shown here is derived from an EMBL/GenBank/DDBJ whole genome shotgun (WGS) entry which is preliminary data.</text>
</comment>
<protein>
    <submittedName>
        <fullName evidence="3">YdcF family protein</fullName>
    </submittedName>
</protein>
<evidence type="ECO:0000313" key="3">
    <source>
        <dbReference type="EMBL" id="MFC6154219.1"/>
    </source>
</evidence>
<dbReference type="RefSeq" id="WP_128221596.1">
    <property type="nucleotide sequence ID" value="NZ_CP034929.1"/>
</dbReference>
<organism evidence="3 4">
    <name type="scientific">Nocardioides yefusunii</name>
    <dbReference type="NCBI Taxonomy" id="2500546"/>
    <lineage>
        <taxon>Bacteria</taxon>
        <taxon>Bacillati</taxon>
        <taxon>Actinomycetota</taxon>
        <taxon>Actinomycetes</taxon>
        <taxon>Propionibacteriales</taxon>
        <taxon>Nocardioidaceae</taxon>
        <taxon>Nocardioides</taxon>
    </lineage>
</organism>
<gene>
    <name evidence="3" type="ORF">ACFPWU_11180</name>
</gene>